<feature type="region of interest" description="Disordered" evidence="1">
    <location>
        <begin position="230"/>
        <end position="250"/>
    </location>
</feature>
<proteinExistence type="predicted"/>
<feature type="region of interest" description="Disordered" evidence="1">
    <location>
        <begin position="142"/>
        <end position="184"/>
    </location>
</feature>
<name>A0AA39TVV4_9AGAR</name>
<dbReference type="Proteomes" id="UP001175228">
    <property type="component" value="Unassembled WGS sequence"/>
</dbReference>
<sequence length="516" mass="57282">MSVASTASIVDHCESPTTTFHRRCQCLVCQVKSVNERSTQQLAVKLLGGVDVRTDQHRCTCAGSKHEVASEEPVRRVGACRRTRSPSFEPYPLSSGRRTHKGALSGTTFGSRCHVIDRSSSFGSSGSFGTLDRALLSAVYCDDSRQRSPPPAGNERHGASSSLYAEPSDSSLRPPRSYPWLQASDTDNTRRHLYYRPKPLQRYVHVGDESLPWMFRDSSTSPLTAVPPAITSDEDMSAGNQRHNGRYSGPPVSVSDVVEDDTHAASIKPSSGSFEDLPTNGALIDLNRRSSKPWTSGTTVTSIVIDASSGDSARRRMQFAGIHEESGSMSYSIAEVLPVSTPSRSRASGMSYSYPSSGCEEVDQSSGDKSKSGPVDMGYRRVQFMPWNTTSRTYKTASVNPKRLPFSVASAGAFHEDRAVMMWQHTQIRVMSIFQRIRWYQRRWPEYQRCNRVSAREHHFETGLMLFGAFQDRLLSLNSDMVIRSYHEHYTPYTTTVSIGKQSLENFCASKPVVIL</sequence>
<keyword evidence="3" id="KW-1185">Reference proteome</keyword>
<evidence type="ECO:0000256" key="1">
    <source>
        <dbReference type="SAM" id="MobiDB-lite"/>
    </source>
</evidence>
<comment type="caution">
    <text evidence="2">The sequence shown here is derived from an EMBL/GenBank/DDBJ whole genome shotgun (WGS) entry which is preliminary data.</text>
</comment>
<feature type="compositionally biased region" description="Polar residues" evidence="1">
    <location>
        <begin position="342"/>
        <end position="356"/>
    </location>
</feature>
<dbReference type="EMBL" id="JAUEPU010000005">
    <property type="protein sequence ID" value="KAK0501956.1"/>
    <property type="molecule type" value="Genomic_DNA"/>
</dbReference>
<organism evidence="2 3">
    <name type="scientific">Armillaria luteobubalina</name>
    <dbReference type="NCBI Taxonomy" id="153913"/>
    <lineage>
        <taxon>Eukaryota</taxon>
        <taxon>Fungi</taxon>
        <taxon>Dikarya</taxon>
        <taxon>Basidiomycota</taxon>
        <taxon>Agaricomycotina</taxon>
        <taxon>Agaricomycetes</taxon>
        <taxon>Agaricomycetidae</taxon>
        <taxon>Agaricales</taxon>
        <taxon>Marasmiineae</taxon>
        <taxon>Physalacriaceae</taxon>
        <taxon>Armillaria</taxon>
    </lineage>
</organism>
<evidence type="ECO:0000313" key="3">
    <source>
        <dbReference type="Proteomes" id="UP001175228"/>
    </source>
</evidence>
<protein>
    <submittedName>
        <fullName evidence="2">Uncharacterized protein</fullName>
    </submittedName>
</protein>
<accession>A0AA39TVV4</accession>
<gene>
    <name evidence="2" type="ORF">EDD18DRAFT_1100456</name>
</gene>
<evidence type="ECO:0000313" key="2">
    <source>
        <dbReference type="EMBL" id="KAK0501956.1"/>
    </source>
</evidence>
<reference evidence="2" key="1">
    <citation type="submission" date="2023-06" db="EMBL/GenBank/DDBJ databases">
        <authorList>
            <consortium name="Lawrence Berkeley National Laboratory"/>
            <person name="Ahrendt S."/>
            <person name="Sahu N."/>
            <person name="Indic B."/>
            <person name="Wong-Bajracharya J."/>
            <person name="Merenyi Z."/>
            <person name="Ke H.-M."/>
            <person name="Monk M."/>
            <person name="Kocsube S."/>
            <person name="Drula E."/>
            <person name="Lipzen A."/>
            <person name="Balint B."/>
            <person name="Henrissat B."/>
            <person name="Andreopoulos B."/>
            <person name="Martin F.M."/>
            <person name="Harder C.B."/>
            <person name="Rigling D."/>
            <person name="Ford K.L."/>
            <person name="Foster G.D."/>
            <person name="Pangilinan J."/>
            <person name="Papanicolaou A."/>
            <person name="Barry K."/>
            <person name="LaButti K."/>
            <person name="Viragh M."/>
            <person name="Koriabine M."/>
            <person name="Yan M."/>
            <person name="Riley R."/>
            <person name="Champramary S."/>
            <person name="Plett K.L."/>
            <person name="Tsai I.J."/>
            <person name="Slot J."/>
            <person name="Sipos G."/>
            <person name="Plett J."/>
            <person name="Nagy L.G."/>
            <person name="Grigoriev I.V."/>
        </authorList>
    </citation>
    <scope>NUCLEOTIDE SEQUENCE</scope>
    <source>
        <strain evidence="2">HWK02</strain>
    </source>
</reference>
<feature type="compositionally biased region" description="Polar residues" evidence="1">
    <location>
        <begin position="159"/>
        <end position="171"/>
    </location>
</feature>
<feature type="region of interest" description="Disordered" evidence="1">
    <location>
        <begin position="342"/>
        <end position="375"/>
    </location>
</feature>
<dbReference type="AlphaFoldDB" id="A0AA39TVV4"/>